<protein>
    <submittedName>
        <fullName evidence="1">Uncharacterized protein</fullName>
    </submittedName>
</protein>
<sequence length="284" mass="31282">MTTFESNPDFTLFPFHARSKMAVEAARSKQLPYFNPMAMDSSMLSFPLESLPNYAQGPDMPRASNSYYDIHPLLESADLQNPTYFSSIPATPPSVSACHSAEPYIPTGSAASGQSIASASSSAMGSPYSGTAQAFQENWVNTNHGLGLPAAVVNDLFSHEYMGNTFDMDMSYEEKFPDPFVDPSLIHPAQQGPGITPTISYPTNQPLPTQTCHPITSPTLPLHHLSHIMTSQSNTPRPAHTKYNTLVNLPLWYHTGRILDHCRPMIDDHPFPQFIPDARSTARR</sequence>
<dbReference type="Proteomes" id="UP001147760">
    <property type="component" value="Unassembled WGS sequence"/>
</dbReference>
<dbReference type="EMBL" id="JAPWDO010000004">
    <property type="protein sequence ID" value="KAJ5472294.1"/>
    <property type="molecule type" value="Genomic_DNA"/>
</dbReference>
<reference evidence="1" key="1">
    <citation type="submission" date="2022-12" db="EMBL/GenBank/DDBJ databases">
        <authorList>
            <person name="Petersen C."/>
        </authorList>
    </citation>
    <scope>NUCLEOTIDE SEQUENCE</scope>
    <source>
        <strain evidence="1">IBT 17660</strain>
    </source>
</reference>
<evidence type="ECO:0000313" key="1">
    <source>
        <dbReference type="EMBL" id="KAJ5472294.1"/>
    </source>
</evidence>
<proteinExistence type="predicted"/>
<reference evidence="1" key="2">
    <citation type="journal article" date="2023" name="IMA Fungus">
        <title>Comparative genomic study of the Penicillium genus elucidates a diverse pangenome and 15 lateral gene transfer events.</title>
        <authorList>
            <person name="Petersen C."/>
            <person name="Sorensen T."/>
            <person name="Nielsen M.R."/>
            <person name="Sondergaard T.E."/>
            <person name="Sorensen J.L."/>
            <person name="Fitzpatrick D.A."/>
            <person name="Frisvad J.C."/>
            <person name="Nielsen K.L."/>
        </authorList>
    </citation>
    <scope>NUCLEOTIDE SEQUENCE</scope>
    <source>
        <strain evidence="1">IBT 17660</strain>
    </source>
</reference>
<dbReference type="OrthoDB" id="4510063at2759"/>
<comment type="caution">
    <text evidence="1">The sequence shown here is derived from an EMBL/GenBank/DDBJ whole genome shotgun (WGS) entry which is preliminary data.</text>
</comment>
<dbReference type="AlphaFoldDB" id="A0A9W9WRH1"/>
<name>A0A9W9WRH1_9EURO</name>
<keyword evidence="2" id="KW-1185">Reference proteome</keyword>
<gene>
    <name evidence="1" type="ORF">N7530_006295</name>
</gene>
<evidence type="ECO:0000313" key="2">
    <source>
        <dbReference type="Proteomes" id="UP001147760"/>
    </source>
</evidence>
<organism evidence="1 2">
    <name type="scientific">Penicillium desertorum</name>
    <dbReference type="NCBI Taxonomy" id="1303715"/>
    <lineage>
        <taxon>Eukaryota</taxon>
        <taxon>Fungi</taxon>
        <taxon>Dikarya</taxon>
        <taxon>Ascomycota</taxon>
        <taxon>Pezizomycotina</taxon>
        <taxon>Eurotiomycetes</taxon>
        <taxon>Eurotiomycetidae</taxon>
        <taxon>Eurotiales</taxon>
        <taxon>Aspergillaceae</taxon>
        <taxon>Penicillium</taxon>
    </lineage>
</organism>
<accession>A0A9W9WRH1</accession>